<dbReference type="Proteomes" id="UP000708208">
    <property type="component" value="Unassembled WGS sequence"/>
</dbReference>
<evidence type="ECO:0000313" key="1">
    <source>
        <dbReference type="EMBL" id="CAG7719362.1"/>
    </source>
</evidence>
<dbReference type="OrthoDB" id="10249338at2759"/>
<gene>
    <name evidence="1" type="ORF">AFUS01_LOCUS8690</name>
</gene>
<evidence type="ECO:0000313" key="2">
    <source>
        <dbReference type="Proteomes" id="UP000708208"/>
    </source>
</evidence>
<comment type="caution">
    <text evidence="1">The sequence shown here is derived from an EMBL/GenBank/DDBJ whole genome shotgun (WGS) entry which is preliminary data.</text>
</comment>
<name>A0A8J2JIB7_9HEXA</name>
<dbReference type="EMBL" id="CAJVCH010060746">
    <property type="protein sequence ID" value="CAG7719362.1"/>
    <property type="molecule type" value="Genomic_DNA"/>
</dbReference>
<proteinExistence type="predicted"/>
<sequence>MTAYDYKSVGLTRRQHLEDYKMKTRRDDYMYLSKHPEIDAMIELILRKLMTELPCNPVKAIAEFFCLKSTTYDEHTKKIDQEREKIVRYRKSKSKEFFLPKPEPVATIRKLHLGPLADILEFSKPQEEEPAELNSNTEPLLNELLTETESADEFNPFSDEEEELYPDSYETTNFFEGQGLPNVDIFGEETDADGNLLNQDSYPMNWNLNQSQTFGPGLAQPSDYEFLSVDAVDDSNT</sequence>
<accession>A0A8J2JIB7</accession>
<protein>
    <submittedName>
        <fullName evidence="1">Uncharacterized protein</fullName>
    </submittedName>
</protein>
<organism evidence="1 2">
    <name type="scientific">Allacma fusca</name>
    <dbReference type="NCBI Taxonomy" id="39272"/>
    <lineage>
        <taxon>Eukaryota</taxon>
        <taxon>Metazoa</taxon>
        <taxon>Ecdysozoa</taxon>
        <taxon>Arthropoda</taxon>
        <taxon>Hexapoda</taxon>
        <taxon>Collembola</taxon>
        <taxon>Symphypleona</taxon>
        <taxon>Sminthuridae</taxon>
        <taxon>Allacma</taxon>
    </lineage>
</organism>
<keyword evidence="2" id="KW-1185">Reference proteome</keyword>
<reference evidence="1" key="1">
    <citation type="submission" date="2021-06" db="EMBL/GenBank/DDBJ databases">
        <authorList>
            <person name="Hodson N. C."/>
            <person name="Mongue J. A."/>
            <person name="Jaron S. K."/>
        </authorList>
    </citation>
    <scope>NUCLEOTIDE SEQUENCE</scope>
</reference>
<dbReference type="AlphaFoldDB" id="A0A8J2JIB7"/>